<gene>
    <name evidence="2" type="ORF">S06H3_22313</name>
</gene>
<protein>
    <submittedName>
        <fullName evidence="2">Uncharacterized protein</fullName>
    </submittedName>
</protein>
<reference evidence="2" key="1">
    <citation type="journal article" date="2014" name="Front. Microbiol.">
        <title>High frequency of phylogenetically diverse reductive dehalogenase-homologous genes in deep subseafloor sedimentary metagenomes.</title>
        <authorList>
            <person name="Kawai M."/>
            <person name="Futagami T."/>
            <person name="Toyoda A."/>
            <person name="Takaki Y."/>
            <person name="Nishi S."/>
            <person name="Hori S."/>
            <person name="Arai W."/>
            <person name="Tsubouchi T."/>
            <person name="Morono Y."/>
            <person name="Uchiyama I."/>
            <person name="Ito T."/>
            <person name="Fujiyama A."/>
            <person name="Inagaki F."/>
            <person name="Takami H."/>
        </authorList>
    </citation>
    <scope>NUCLEOTIDE SEQUENCE</scope>
    <source>
        <strain evidence="2">Expedition CK06-06</strain>
    </source>
</reference>
<evidence type="ECO:0000313" key="2">
    <source>
        <dbReference type="EMBL" id="GAI13435.1"/>
    </source>
</evidence>
<feature type="region of interest" description="Disordered" evidence="1">
    <location>
        <begin position="28"/>
        <end position="47"/>
    </location>
</feature>
<comment type="caution">
    <text evidence="2">The sequence shown here is derived from an EMBL/GenBank/DDBJ whole genome shotgun (WGS) entry which is preliminary data.</text>
</comment>
<feature type="non-terminal residue" evidence="2">
    <location>
        <position position="1"/>
    </location>
</feature>
<proteinExistence type="predicted"/>
<name>X1MFG5_9ZZZZ</name>
<evidence type="ECO:0000256" key="1">
    <source>
        <dbReference type="SAM" id="MobiDB-lite"/>
    </source>
</evidence>
<accession>X1MFG5</accession>
<dbReference type="EMBL" id="BARV01011897">
    <property type="protein sequence ID" value="GAI13435.1"/>
    <property type="molecule type" value="Genomic_DNA"/>
</dbReference>
<dbReference type="AlphaFoldDB" id="X1MFG5"/>
<organism evidence="2">
    <name type="scientific">marine sediment metagenome</name>
    <dbReference type="NCBI Taxonomy" id="412755"/>
    <lineage>
        <taxon>unclassified sequences</taxon>
        <taxon>metagenomes</taxon>
        <taxon>ecological metagenomes</taxon>
    </lineage>
</organism>
<sequence>LKKVRKQGISIAKLAKDMKNLGKIQTIITPGPRVPKQEGRRNGKNKL</sequence>